<name>A0A5C5YLK9_9BACT</name>
<dbReference type="AlphaFoldDB" id="A0A5C5YLK9"/>
<feature type="region of interest" description="Disordered" evidence="1">
    <location>
        <begin position="1"/>
        <end position="28"/>
    </location>
</feature>
<comment type="caution">
    <text evidence="2">The sequence shown here is derived from an EMBL/GenBank/DDBJ whole genome shotgun (WGS) entry which is preliminary data.</text>
</comment>
<feature type="compositionally biased region" description="Polar residues" evidence="1">
    <location>
        <begin position="1"/>
        <end position="23"/>
    </location>
</feature>
<evidence type="ECO:0000313" key="2">
    <source>
        <dbReference type="EMBL" id="TWT75794.1"/>
    </source>
</evidence>
<proteinExistence type="predicted"/>
<dbReference type="Proteomes" id="UP000315010">
    <property type="component" value="Unassembled WGS sequence"/>
</dbReference>
<evidence type="ECO:0000256" key="1">
    <source>
        <dbReference type="SAM" id="MobiDB-lite"/>
    </source>
</evidence>
<gene>
    <name evidence="2" type="ORF">CA13_73670</name>
</gene>
<evidence type="ECO:0008006" key="4">
    <source>
        <dbReference type="Google" id="ProtNLM"/>
    </source>
</evidence>
<dbReference type="RefSeq" id="WP_419195337.1">
    <property type="nucleotide sequence ID" value="NZ_SJPJ01000003.1"/>
</dbReference>
<sequence length="228" mass="24949">MSRNPNEPPSDTSGESSDVPSINNDRDSLETPTLAYTANGNLEAHSVVTWLQSHGVRAYAVEDNSGVSLFAFGTISQFHKPQVFVDKTDLKSAVDLLREFETQRDRRRKDLDNLPPIESECEECGVSSEFPASQDGTTQNCPKCNAFMDVGGHDWPEDFDFGEVDAPTPSELTADDAIDAASRLDKLGDWLDAIHAFRDIASQWPEHATYAANCISAIQRKIDAANGG</sequence>
<keyword evidence="3" id="KW-1185">Reference proteome</keyword>
<dbReference type="EMBL" id="SJPJ01000003">
    <property type="protein sequence ID" value="TWT75794.1"/>
    <property type="molecule type" value="Genomic_DNA"/>
</dbReference>
<reference evidence="2 3" key="1">
    <citation type="submission" date="2019-02" db="EMBL/GenBank/DDBJ databases">
        <title>Deep-cultivation of Planctomycetes and their phenomic and genomic characterization uncovers novel biology.</title>
        <authorList>
            <person name="Wiegand S."/>
            <person name="Jogler M."/>
            <person name="Boedeker C."/>
            <person name="Pinto D."/>
            <person name="Vollmers J."/>
            <person name="Rivas-Marin E."/>
            <person name="Kohn T."/>
            <person name="Peeters S.H."/>
            <person name="Heuer A."/>
            <person name="Rast P."/>
            <person name="Oberbeckmann S."/>
            <person name="Bunk B."/>
            <person name="Jeske O."/>
            <person name="Meyerdierks A."/>
            <person name="Storesund J.E."/>
            <person name="Kallscheuer N."/>
            <person name="Luecker S."/>
            <person name="Lage O.M."/>
            <person name="Pohl T."/>
            <person name="Merkel B.J."/>
            <person name="Hornburger P."/>
            <person name="Mueller R.-W."/>
            <person name="Bruemmer F."/>
            <person name="Labrenz M."/>
            <person name="Spormann A.M."/>
            <person name="Op Den Camp H."/>
            <person name="Overmann J."/>
            <person name="Amann R."/>
            <person name="Jetten M.S.M."/>
            <person name="Mascher T."/>
            <person name="Medema M.H."/>
            <person name="Devos D.P."/>
            <person name="Kaster A.-K."/>
            <person name="Ovreas L."/>
            <person name="Rohde M."/>
            <person name="Galperin M.Y."/>
            <person name="Jogler C."/>
        </authorList>
    </citation>
    <scope>NUCLEOTIDE SEQUENCE [LARGE SCALE GENOMIC DNA]</scope>
    <source>
        <strain evidence="2 3">CA13</strain>
    </source>
</reference>
<organism evidence="2 3">
    <name type="scientific">Novipirellula herctigrandis</name>
    <dbReference type="NCBI Taxonomy" id="2527986"/>
    <lineage>
        <taxon>Bacteria</taxon>
        <taxon>Pseudomonadati</taxon>
        <taxon>Planctomycetota</taxon>
        <taxon>Planctomycetia</taxon>
        <taxon>Pirellulales</taxon>
        <taxon>Pirellulaceae</taxon>
        <taxon>Novipirellula</taxon>
    </lineage>
</organism>
<evidence type="ECO:0000313" key="3">
    <source>
        <dbReference type="Proteomes" id="UP000315010"/>
    </source>
</evidence>
<protein>
    <recommendedName>
        <fullName evidence="4">DUF2007 domain-containing protein</fullName>
    </recommendedName>
</protein>
<accession>A0A5C5YLK9</accession>